<dbReference type="SUPFAM" id="SSF52833">
    <property type="entry name" value="Thioredoxin-like"/>
    <property type="match status" value="1"/>
</dbReference>
<evidence type="ECO:0000313" key="8">
    <source>
        <dbReference type="Proteomes" id="UP001497392"/>
    </source>
</evidence>
<keyword evidence="4" id="KW-1015">Disulfide bond</keyword>
<feature type="domain" description="Glutaredoxin" evidence="6">
    <location>
        <begin position="58"/>
        <end position="120"/>
    </location>
</feature>
<gene>
    <name evidence="7" type="primary">g882</name>
    <name evidence="7" type="ORF">VP750_LOCUS767</name>
</gene>
<dbReference type="CDD" id="cd03419">
    <property type="entry name" value="GRX_GRXh_1_2_like"/>
    <property type="match status" value="1"/>
</dbReference>
<evidence type="ECO:0000256" key="2">
    <source>
        <dbReference type="ARBA" id="ARBA00022448"/>
    </source>
</evidence>
<dbReference type="Gene3D" id="3.40.30.10">
    <property type="entry name" value="Glutaredoxin"/>
    <property type="match status" value="1"/>
</dbReference>
<evidence type="ECO:0000313" key="7">
    <source>
        <dbReference type="EMBL" id="CAL5219108.1"/>
    </source>
</evidence>
<dbReference type="NCBIfam" id="TIGR02180">
    <property type="entry name" value="GRX_euk"/>
    <property type="match status" value="1"/>
</dbReference>
<accession>A0ABP1FGR8</accession>
<dbReference type="InterPro" id="IPR011767">
    <property type="entry name" value="GLR_AS"/>
</dbReference>
<dbReference type="PANTHER" id="PTHR45694">
    <property type="entry name" value="GLUTAREDOXIN 2"/>
    <property type="match status" value="1"/>
</dbReference>
<protein>
    <submittedName>
        <fullName evidence="7">G882 protein</fullName>
    </submittedName>
</protein>
<dbReference type="PROSITE" id="PS51354">
    <property type="entry name" value="GLUTAREDOXIN_2"/>
    <property type="match status" value="1"/>
</dbReference>
<proteinExistence type="inferred from homology"/>
<dbReference type="InterPro" id="IPR002109">
    <property type="entry name" value="Glutaredoxin"/>
</dbReference>
<keyword evidence="2" id="KW-0813">Transport</keyword>
<dbReference type="InterPro" id="IPR036249">
    <property type="entry name" value="Thioredoxin-like_sf"/>
</dbReference>
<evidence type="ECO:0000259" key="6">
    <source>
        <dbReference type="Pfam" id="PF00462"/>
    </source>
</evidence>
<organism evidence="7 8">
    <name type="scientific">Coccomyxa viridis</name>
    <dbReference type="NCBI Taxonomy" id="1274662"/>
    <lineage>
        <taxon>Eukaryota</taxon>
        <taxon>Viridiplantae</taxon>
        <taxon>Chlorophyta</taxon>
        <taxon>core chlorophytes</taxon>
        <taxon>Trebouxiophyceae</taxon>
        <taxon>Trebouxiophyceae incertae sedis</taxon>
        <taxon>Coccomyxaceae</taxon>
        <taxon>Coccomyxa</taxon>
    </lineage>
</organism>
<sequence length="148" mass="16386">MAMTQVRCYQIPQIHTHTFHAASLFTAPGTRASVARMSSGARANLVEKVEEMTQKHKVVVFAKSYCPYCAQVNELFKDLQVDSQVFNLDELADGDDVQDALMDVTGRRTVPQVFIGSKFVGGCDDTMAKYKSSELKTLFQEAGVEAKL</sequence>
<keyword evidence="5" id="KW-0676">Redox-active center</keyword>
<comment type="similarity">
    <text evidence="1">Belongs to the glutaredoxin family. CPYC subfamily.</text>
</comment>
<reference evidence="7 8" key="1">
    <citation type="submission" date="2024-06" db="EMBL/GenBank/DDBJ databases">
        <authorList>
            <person name="Kraege A."/>
            <person name="Thomma B."/>
        </authorList>
    </citation>
    <scope>NUCLEOTIDE SEQUENCE [LARGE SCALE GENOMIC DNA]</scope>
</reference>
<dbReference type="EMBL" id="CAXHTA020000002">
    <property type="protein sequence ID" value="CAL5219108.1"/>
    <property type="molecule type" value="Genomic_DNA"/>
</dbReference>
<keyword evidence="8" id="KW-1185">Reference proteome</keyword>
<comment type="caution">
    <text evidence="7">The sequence shown here is derived from an EMBL/GenBank/DDBJ whole genome shotgun (WGS) entry which is preliminary data.</text>
</comment>
<name>A0ABP1FGR8_9CHLO</name>
<dbReference type="PRINTS" id="PR00160">
    <property type="entry name" value="GLUTAREDOXIN"/>
</dbReference>
<dbReference type="InterPro" id="IPR014025">
    <property type="entry name" value="Glutaredoxin_subgr"/>
</dbReference>
<evidence type="ECO:0000256" key="3">
    <source>
        <dbReference type="ARBA" id="ARBA00022982"/>
    </source>
</evidence>
<dbReference type="InterPro" id="IPR011899">
    <property type="entry name" value="Glutaredoxin_euk/vir"/>
</dbReference>
<evidence type="ECO:0000256" key="4">
    <source>
        <dbReference type="ARBA" id="ARBA00023157"/>
    </source>
</evidence>
<dbReference type="Pfam" id="PF00462">
    <property type="entry name" value="Glutaredoxin"/>
    <property type="match status" value="1"/>
</dbReference>
<dbReference type="PANTHER" id="PTHR45694:SF18">
    <property type="entry name" value="GLUTAREDOXIN-1-RELATED"/>
    <property type="match status" value="1"/>
</dbReference>
<dbReference type="Proteomes" id="UP001497392">
    <property type="component" value="Unassembled WGS sequence"/>
</dbReference>
<keyword evidence="3" id="KW-0249">Electron transport</keyword>
<evidence type="ECO:0000256" key="5">
    <source>
        <dbReference type="ARBA" id="ARBA00023284"/>
    </source>
</evidence>
<dbReference type="PROSITE" id="PS00195">
    <property type="entry name" value="GLUTAREDOXIN_1"/>
    <property type="match status" value="1"/>
</dbReference>
<evidence type="ECO:0000256" key="1">
    <source>
        <dbReference type="ARBA" id="ARBA00007190"/>
    </source>
</evidence>